<organism evidence="2 3">
    <name type="scientific">Shinella granuli</name>
    <dbReference type="NCBI Taxonomy" id="323621"/>
    <lineage>
        <taxon>Bacteria</taxon>
        <taxon>Pseudomonadati</taxon>
        <taxon>Pseudomonadota</taxon>
        <taxon>Alphaproteobacteria</taxon>
        <taxon>Hyphomicrobiales</taxon>
        <taxon>Rhizobiaceae</taxon>
        <taxon>Shinella</taxon>
    </lineage>
</organism>
<name>A0A4R2CZT6_SHIGR</name>
<evidence type="ECO:0000313" key="2">
    <source>
        <dbReference type="EMBL" id="TCN44924.1"/>
    </source>
</evidence>
<proteinExistence type="predicted"/>
<dbReference type="InterPro" id="IPR004843">
    <property type="entry name" value="Calcineurin-like_PHP"/>
</dbReference>
<dbReference type="SUPFAM" id="SSF56300">
    <property type="entry name" value="Metallo-dependent phosphatases"/>
    <property type="match status" value="1"/>
</dbReference>
<evidence type="ECO:0000313" key="3">
    <source>
        <dbReference type="Proteomes" id="UP000295351"/>
    </source>
</evidence>
<reference evidence="2 3" key="1">
    <citation type="submission" date="2019-03" db="EMBL/GenBank/DDBJ databases">
        <title>Genomic Encyclopedia of Type Strains, Phase IV (KMG-IV): sequencing the most valuable type-strain genomes for metagenomic binning, comparative biology and taxonomic classification.</title>
        <authorList>
            <person name="Goeker M."/>
        </authorList>
    </citation>
    <scope>NUCLEOTIDE SEQUENCE [LARGE SCALE GENOMIC DNA]</scope>
    <source>
        <strain evidence="2 3">DSM 18401</strain>
    </source>
</reference>
<dbReference type="GO" id="GO:0016787">
    <property type="term" value="F:hydrolase activity"/>
    <property type="evidence" value="ECO:0007669"/>
    <property type="project" value="InterPro"/>
</dbReference>
<accession>A0A4R2CZT6</accession>
<dbReference type="EMBL" id="SLVX01000008">
    <property type="protein sequence ID" value="TCN44924.1"/>
    <property type="molecule type" value="Genomic_DNA"/>
</dbReference>
<feature type="domain" description="Calcineurin-like phosphoesterase" evidence="1">
    <location>
        <begin position="2"/>
        <end position="118"/>
    </location>
</feature>
<sequence>MIRIAVIADPHVHDCAWIPDGSGLPGAIRSFTETAASTRVFNESIPAFRAALDRVAEAGARIVLLVGDLTDDGQRPNIRAALALVEEYRQRHGIRVLMTPGNHDFYALAGRPQDKSFLMADGTPLLLRSADCPEAATLGTAEALAMLSGLGFMPEAGDLHWESPFGTDPAWEARSYEAVSPGGGTRCRMIDSSYLVEPVEGLWVLAIDANVCVPRDGAGDLADPGEFHDPTDGGWRAVLAHRAHLFSWMADVAARAKARGKRLLAFSHYPALDPLGGVSSEEVALFGATGLARRAPTAAVADAFAATGVPLHFSGHLHVNDTARHETGAGRFVNIAVPSPVGYGPGLKIVDLYADRSEIRTLCLRQVPGHDAAFAAYRTEAAREGAEEPAASSAPDHGTFLSRHLVNLVHGRYLAREWPRDMVEFVRTATVADLLEALELAAAGAPAFGLNELVEDWYRLRKAGELSHADIAPDRLAFYRDLCARAPHIEGDGLPARFSTLLRMMRAYLDRPPNRDFALSLPDLVVRAL</sequence>
<gene>
    <name evidence="2" type="ORF">EV665_10863</name>
</gene>
<dbReference type="AlphaFoldDB" id="A0A4R2CZT6"/>
<dbReference type="RefSeq" id="WP_162853065.1">
    <property type="nucleotide sequence ID" value="NZ_BAABEI010000003.1"/>
</dbReference>
<protein>
    <submittedName>
        <fullName evidence="2">Calcineurin-like phosphoesterase family protein</fullName>
    </submittedName>
</protein>
<dbReference type="Gene3D" id="3.60.21.10">
    <property type="match status" value="2"/>
</dbReference>
<keyword evidence="3" id="KW-1185">Reference proteome</keyword>
<dbReference type="InterPro" id="IPR029052">
    <property type="entry name" value="Metallo-depent_PP-like"/>
</dbReference>
<evidence type="ECO:0000259" key="1">
    <source>
        <dbReference type="Pfam" id="PF00149"/>
    </source>
</evidence>
<comment type="caution">
    <text evidence="2">The sequence shown here is derived from an EMBL/GenBank/DDBJ whole genome shotgun (WGS) entry which is preliminary data.</text>
</comment>
<dbReference type="Pfam" id="PF00149">
    <property type="entry name" value="Metallophos"/>
    <property type="match status" value="1"/>
</dbReference>
<dbReference type="Proteomes" id="UP000295351">
    <property type="component" value="Unassembled WGS sequence"/>
</dbReference>